<accession>A0A150F7E4</accession>
<sequence length="83" mass="9915">MKILQMSYKKRGNIEFVFEDFPYSKVTMAPIKGYYFVRTIKWSSRDRAVTRHDLEKFEWAANQALGTTAFYRKRKAFHIPSSQ</sequence>
<dbReference type="EMBL" id="LSBA01000020">
    <property type="protein sequence ID" value="KXZ17509.1"/>
    <property type="molecule type" value="Genomic_DNA"/>
</dbReference>
<dbReference type="Proteomes" id="UP000075430">
    <property type="component" value="Unassembled WGS sequence"/>
</dbReference>
<keyword evidence="2" id="KW-1185">Reference proteome</keyword>
<organism evidence="1 2">
    <name type="scientific">Bacillus nakamurai</name>
    <dbReference type="NCBI Taxonomy" id="1793963"/>
    <lineage>
        <taxon>Bacteria</taxon>
        <taxon>Bacillati</taxon>
        <taxon>Bacillota</taxon>
        <taxon>Bacilli</taxon>
        <taxon>Bacillales</taxon>
        <taxon>Bacillaceae</taxon>
        <taxon>Bacillus</taxon>
    </lineage>
</organism>
<name>A0A150F7E4_9BACI</name>
<dbReference type="RefSeq" id="WP_061522355.1">
    <property type="nucleotide sequence ID" value="NZ_JAJJBV010000037.1"/>
</dbReference>
<gene>
    <name evidence="1" type="ORF">AXI58_19110</name>
</gene>
<dbReference type="AlphaFoldDB" id="A0A150F7E4"/>
<proteinExistence type="predicted"/>
<comment type="caution">
    <text evidence="1">The sequence shown here is derived from an EMBL/GenBank/DDBJ whole genome shotgun (WGS) entry which is preliminary data.</text>
</comment>
<evidence type="ECO:0000313" key="2">
    <source>
        <dbReference type="Proteomes" id="UP000075430"/>
    </source>
</evidence>
<reference evidence="2" key="1">
    <citation type="submission" date="2016-02" db="EMBL/GenBank/DDBJ databases">
        <authorList>
            <person name="Dunlap C."/>
        </authorList>
    </citation>
    <scope>NUCLEOTIDE SEQUENCE [LARGE SCALE GENOMIC DNA]</scope>
    <source>
        <strain evidence="2">NRRL B-41092</strain>
    </source>
</reference>
<protein>
    <submittedName>
        <fullName evidence="1">Uncharacterized protein</fullName>
    </submittedName>
</protein>
<dbReference type="STRING" id="1793963.AXI58_19110"/>
<dbReference type="OrthoDB" id="2453421at2"/>
<evidence type="ECO:0000313" key="1">
    <source>
        <dbReference type="EMBL" id="KXZ17509.1"/>
    </source>
</evidence>